<comment type="caution">
    <text evidence="1">The sequence shown here is derived from an EMBL/GenBank/DDBJ whole genome shotgun (WGS) entry which is preliminary data.</text>
</comment>
<dbReference type="RefSeq" id="WP_006592010.1">
    <property type="nucleotide sequence ID" value="NZ_BAHD01000021.1"/>
</dbReference>
<gene>
    <name evidence="1" type="ORF">KILIM_021_00180</name>
</gene>
<keyword evidence="2" id="KW-1185">Reference proteome</keyword>
<accession>K6VH06</accession>
<sequence>MNEESPRHDVEIAPLESGGTLCGFLLLGRWPTNTVEWAKFLVLAVRMAAVPGLLPASTVYAVHDDMTEKPHPQAVGIITVAGHVVGKDALRPGSLAEPRPHGVVVLHPPSHTIPSDPEFATASGCVFLPGLPHLGLDHRAAWAQAAVDGTVTQLVSRGRVDPLGDVDTAALSAFLAA</sequence>
<proteinExistence type="predicted"/>
<dbReference type="AlphaFoldDB" id="K6VH06"/>
<dbReference type="Proteomes" id="UP000008366">
    <property type="component" value="Unassembled WGS sequence"/>
</dbReference>
<dbReference type="EMBL" id="BAHD01000021">
    <property type="protein sequence ID" value="GAB95478.1"/>
    <property type="molecule type" value="Genomic_DNA"/>
</dbReference>
<dbReference type="eggNOG" id="ENOG5031P99">
    <property type="taxonomic scope" value="Bacteria"/>
</dbReference>
<dbReference type="OrthoDB" id="4865010at2"/>
<protein>
    <recommendedName>
        <fullName evidence="3">Peptidase</fullName>
    </recommendedName>
</protein>
<name>K6VH06_9MICO</name>
<organism evidence="1 2">
    <name type="scientific">Kineosphaera limosa NBRC 100340</name>
    <dbReference type="NCBI Taxonomy" id="1184609"/>
    <lineage>
        <taxon>Bacteria</taxon>
        <taxon>Bacillati</taxon>
        <taxon>Actinomycetota</taxon>
        <taxon>Actinomycetes</taxon>
        <taxon>Micrococcales</taxon>
        <taxon>Dermatophilaceae</taxon>
        <taxon>Kineosphaera</taxon>
    </lineage>
</organism>
<reference evidence="1 2" key="1">
    <citation type="submission" date="2012-08" db="EMBL/GenBank/DDBJ databases">
        <title>Whole genome shotgun sequence of Kineosphaera limosa NBRC 100340.</title>
        <authorList>
            <person name="Yoshida I."/>
            <person name="Isaki S."/>
            <person name="Hosoyama A."/>
            <person name="Tsuchikane K."/>
            <person name="Katsumata H."/>
            <person name="Ando Y."/>
            <person name="Ohji S."/>
            <person name="Hamada M."/>
            <person name="Tamura T."/>
            <person name="Yamazoe A."/>
            <person name="Yamazaki S."/>
            <person name="Fujita N."/>
        </authorList>
    </citation>
    <scope>NUCLEOTIDE SEQUENCE [LARGE SCALE GENOMIC DNA]</scope>
    <source>
        <strain evidence="1 2">NBRC 100340</strain>
    </source>
</reference>
<evidence type="ECO:0000313" key="2">
    <source>
        <dbReference type="Proteomes" id="UP000008366"/>
    </source>
</evidence>
<evidence type="ECO:0000313" key="1">
    <source>
        <dbReference type="EMBL" id="GAB95478.1"/>
    </source>
</evidence>
<evidence type="ECO:0008006" key="3">
    <source>
        <dbReference type="Google" id="ProtNLM"/>
    </source>
</evidence>